<keyword evidence="2" id="KW-1185">Reference proteome</keyword>
<proteinExistence type="predicted"/>
<evidence type="ECO:0000313" key="2">
    <source>
        <dbReference type="Proteomes" id="UP000179284"/>
    </source>
</evidence>
<name>A0A1D9NZG6_9FIRM</name>
<reference evidence="2" key="1">
    <citation type="submission" date="2016-10" db="EMBL/GenBank/DDBJ databases">
        <title>The complete genome sequence of the rumen bacterium Butyrivibrio hungatei MB2003.</title>
        <authorList>
            <person name="Palevich N."/>
            <person name="Kelly W.J."/>
            <person name="Leahy S.C."/>
            <person name="Altermann E."/>
            <person name="Rakonjac J."/>
            <person name="Attwood G.T."/>
        </authorList>
    </citation>
    <scope>NUCLEOTIDE SEQUENCE [LARGE SCALE GENOMIC DNA]</scope>
    <source>
        <strain evidence="2">MB2003</strain>
    </source>
</reference>
<dbReference type="Proteomes" id="UP000179284">
    <property type="component" value="Chromosome I"/>
</dbReference>
<organism evidence="1 2">
    <name type="scientific">Butyrivibrio hungatei</name>
    <dbReference type="NCBI Taxonomy" id="185008"/>
    <lineage>
        <taxon>Bacteria</taxon>
        <taxon>Bacillati</taxon>
        <taxon>Bacillota</taxon>
        <taxon>Clostridia</taxon>
        <taxon>Lachnospirales</taxon>
        <taxon>Lachnospiraceae</taxon>
        <taxon>Butyrivibrio</taxon>
    </lineage>
</organism>
<dbReference type="KEGG" id="bhu:bhn_I0683"/>
<gene>
    <name evidence="1" type="ORF">bhn_I0683</name>
</gene>
<sequence>MDTISRYIVMSPKWRKEVAIMFGKKTIMLKPSQVQDFVNAATKCDFDIDIYYNRYVVDAKSILGVFGLDLTKALTVEYNGYNEEFEQYLQSLAIAC</sequence>
<dbReference type="EMBL" id="CP017831">
    <property type="protein sequence ID" value="AOZ95717.1"/>
    <property type="molecule type" value="Genomic_DNA"/>
</dbReference>
<dbReference type="Gene3D" id="3.30.1340.10">
    <property type="entry name" value="HPr-like"/>
    <property type="match status" value="1"/>
</dbReference>
<dbReference type="SUPFAM" id="SSF55594">
    <property type="entry name" value="HPr-like"/>
    <property type="match status" value="1"/>
</dbReference>
<evidence type="ECO:0000313" key="1">
    <source>
        <dbReference type="EMBL" id="AOZ95717.1"/>
    </source>
</evidence>
<protein>
    <submittedName>
        <fullName evidence="1">Phosphocarrier HPr family</fullName>
    </submittedName>
</protein>
<dbReference type="AlphaFoldDB" id="A0A1D9NZG6"/>
<accession>A0A1D9NZG6</accession>
<dbReference type="InterPro" id="IPR035895">
    <property type="entry name" value="HPr-like_sf"/>
</dbReference>